<proteinExistence type="predicted"/>
<dbReference type="PANTHER" id="PTHR32114:SF2">
    <property type="entry name" value="ABC TRANSPORTER ABCH.3"/>
    <property type="match status" value="1"/>
</dbReference>
<dbReference type="EMBL" id="NMPZ01000019">
    <property type="protein sequence ID" value="OXL43365.1"/>
    <property type="molecule type" value="Genomic_DNA"/>
</dbReference>
<evidence type="ECO:0000259" key="3">
    <source>
        <dbReference type="Pfam" id="PF13476"/>
    </source>
</evidence>
<dbReference type="InterPro" id="IPR038729">
    <property type="entry name" value="Rad50/SbcC_AAA"/>
</dbReference>
<dbReference type="RefSeq" id="WP_089544609.1">
    <property type="nucleotide sequence ID" value="NZ_NMPZ01000019.1"/>
</dbReference>
<dbReference type="Gene3D" id="3.40.50.300">
    <property type="entry name" value="P-loop containing nucleotide triphosphate hydrolases"/>
    <property type="match status" value="2"/>
</dbReference>
<evidence type="ECO:0000313" key="5">
    <source>
        <dbReference type="Proteomes" id="UP000215155"/>
    </source>
</evidence>
<dbReference type="Pfam" id="PF13476">
    <property type="entry name" value="AAA_23"/>
    <property type="match status" value="1"/>
</dbReference>
<feature type="coiled-coil region" evidence="1">
    <location>
        <begin position="721"/>
        <end position="748"/>
    </location>
</feature>
<name>A0AA91YWE7_9BACT</name>
<evidence type="ECO:0000256" key="1">
    <source>
        <dbReference type="SAM" id="Coils"/>
    </source>
</evidence>
<evidence type="ECO:0000256" key="2">
    <source>
        <dbReference type="SAM" id="MobiDB-lite"/>
    </source>
</evidence>
<comment type="caution">
    <text evidence="4">The sequence shown here is derived from an EMBL/GenBank/DDBJ whole genome shotgun (WGS) entry which is preliminary data.</text>
</comment>
<sequence length="1033" mass="119987">MKINKVNIHAFRLFGDESVDFSAKKDSRKTANFVALYAPNGFGKTSFFDSMEFCMTGKIHRLDDNLPENASEDKSHSGNKSFIHNKDLPGEHIKVEMDFDDRNSIVRTCNPDEEYQILQGDGENAFFTNAILSQDFFSEFISNKDAKSRFEIFTKRFKETEGLLDYRLWLKEKYTSSGRQITSLGRQIKDKTAQLNQEIVNVDLKAKLSDVLVSLKSVGISVDIKESFSDKYLKELMFQAEIWQEQSTKRHEGLTSLITAYQKAKSGTDELTSIYQLPALAERKNSIQKEVDEIQHSLSYIKRYRELSELLCRLQEQEVASKEKSERQAFLIEHYAQFCEIDNELANKLLYVEKQNALIKEILKSKEITAKQLSLFQDELSTLARKRIIVIEKLEHLHKNYEEMNRLRTSLDDVSKKLSITLSKKEDLDKELLSLRIQSDKLHSLYESLCERKVSLADGFFVKEMKNIVDVLHEIGNKDKEIADVDKAIVEKKSYLGDIEALVTNLRVILSKIEGGVCPLCGYDYHSHEALLESISTNTIVEESLQLDIEKKEQLVSSKEELNTKKEQLFTDLIASVDEHLEKAEIQIKETKSNHDKVVKSILEQTISIEKIQSRLKEAYTELAEMPEDKMRRVLEDSKKQYSDSIIEKQNRLKSIEEEHTKKDLQLVVINKSLETAYKEISTIKSGDFYIEYISKSENARVTEEVLSQWKNSIKEENVKQNKFKVQIQNFNQELNELKERNVAIEQTEVLQKQYDEKITQIHQIEWQRARILDYLETGCSLNETITQSCDQDVILIFEQSLKEQKSLKEEQEKRQTALDDYISVLHLVEKFLDNRRIEAELSNLKKLEEEKSLLRNACKKEIEGIELHLEKFVDSYFEIDLINRLYNAIDPHPDYKEIQFKCDFKLKNPRLKVLVNSREDGKESIVPNLYFSTAQINILSFCIFLAKALFATDDEGKSMDCIFIDDPIQALDDINILSIIDLLRNVAFSMDKQIVLTTHDRNFFELLQKKVPDTLFNSRFITLPERGKFAYV</sequence>
<dbReference type="AlphaFoldDB" id="A0AA91YWE7"/>
<dbReference type="PANTHER" id="PTHR32114">
    <property type="entry name" value="ABC TRANSPORTER ABCH.3"/>
    <property type="match status" value="1"/>
</dbReference>
<gene>
    <name evidence="4" type="ORF">CFT61_11770</name>
</gene>
<accession>A0AA91YWE7</accession>
<reference evidence="4 5" key="1">
    <citation type="submission" date="2017-07" db="EMBL/GenBank/DDBJ databases">
        <title>Draft genome sequence of Prevotella copri isolated from the gut of healthy adult Indian.</title>
        <authorList>
            <person name="Das B."/>
            <person name="Bag S."/>
            <person name="Ghosh T.S."/>
        </authorList>
    </citation>
    <scope>NUCLEOTIDE SEQUENCE [LARGE SCALE GENOMIC DNA]</scope>
    <source>
        <strain evidence="4 5">Indica</strain>
    </source>
</reference>
<feature type="coiled-coil region" evidence="1">
    <location>
        <begin position="838"/>
        <end position="865"/>
    </location>
</feature>
<feature type="domain" description="Rad50/SbcC-type AAA" evidence="3">
    <location>
        <begin position="5"/>
        <end position="298"/>
    </location>
</feature>
<dbReference type="SUPFAM" id="SSF52540">
    <property type="entry name" value="P-loop containing nucleoside triphosphate hydrolases"/>
    <property type="match status" value="1"/>
</dbReference>
<feature type="region of interest" description="Disordered" evidence="2">
    <location>
        <begin position="65"/>
        <end position="85"/>
    </location>
</feature>
<evidence type="ECO:0000313" key="4">
    <source>
        <dbReference type="EMBL" id="OXL43365.1"/>
    </source>
</evidence>
<keyword evidence="1" id="KW-0175">Coiled coil</keyword>
<feature type="coiled-coil region" evidence="1">
    <location>
        <begin position="574"/>
        <end position="601"/>
    </location>
</feature>
<dbReference type="InterPro" id="IPR027417">
    <property type="entry name" value="P-loop_NTPase"/>
</dbReference>
<dbReference type="Proteomes" id="UP000215155">
    <property type="component" value="Unassembled WGS sequence"/>
</dbReference>
<protein>
    <recommendedName>
        <fullName evidence="3">Rad50/SbcC-type AAA domain-containing protein</fullName>
    </recommendedName>
</protein>
<organism evidence="4 5">
    <name type="scientific">Segatella copri</name>
    <dbReference type="NCBI Taxonomy" id="165179"/>
    <lineage>
        <taxon>Bacteria</taxon>
        <taxon>Pseudomonadati</taxon>
        <taxon>Bacteroidota</taxon>
        <taxon>Bacteroidia</taxon>
        <taxon>Bacteroidales</taxon>
        <taxon>Prevotellaceae</taxon>
        <taxon>Segatella</taxon>
    </lineage>
</organism>